<gene>
    <name evidence="2" type="ORF">AFUS01_LOCUS7494</name>
</gene>
<accession>A0A8J2K1N4</accession>
<sequence>MNQQIEEQTETQLEQQQENESEEHILNPVAEPLNQDEKAAIQDRKDFDKFLLATGVKVEGSNINMDHFYEDLGFQRMYQELRKKAKAIRDAQLFNYEWVGDYCVAVSPGELHWKTALQTLIF</sequence>
<protein>
    <submittedName>
        <fullName evidence="2">Uncharacterized protein</fullName>
    </submittedName>
</protein>
<feature type="region of interest" description="Disordered" evidence="1">
    <location>
        <begin position="1"/>
        <end position="34"/>
    </location>
</feature>
<reference evidence="2" key="1">
    <citation type="submission" date="2021-06" db="EMBL/GenBank/DDBJ databases">
        <authorList>
            <person name="Hodson N. C."/>
            <person name="Mongue J. A."/>
            <person name="Jaron S. K."/>
        </authorList>
    </citation>
    <scope>NUCLEOTIDE SEQUENCE</scope>
</reference>
<dbReference type="EMBL" id="CAJVCH010050622">
    <property type="protein sequence ID" value="CAG7718073.1"/>
    <property type="molecule type" value="Genomic_DNA"/>
</dbReference>
<organism evidence="2 3">
    <name type="scientific">Allacma fusca</name>
    <dbReference type="NCBI Taxonomy" id="39272"/>
    <lineage>
        <taxon>Eukaryota</taxon>
        <taxon>Metazoa</taxon>
        <taxon>Ecdysozoa</taxon>
        <taxon>Arthropoda</taxon>
        <taxon>Hexapoda</taxon>
        <taxon>Collembola</taxon>
        <taxon>Symphypleona</taxon>
        <taxon>Sminthuridae</taxon>
        <taxon>Allacma</taxon>
    </lineage>
</organism>
<evidence type="ECO:0000313" key="3">
    <source>
        <dbReference type="Proteomes" id="UP000708208"/>
    </source>
</evidence>
<dbReference type="Proteomes" id="UP000708208">
    <property type="component" value="Unassembled WGS sequence"/>
</dbReference>
<feature type="compositionally biased region" description="Low complexity" evidence="1">
    <location>
        <begin position="1"/>
        <end position="18"/>
    </location>
</feature>
<comment type="caution">
    <text evidence="2">The sequence shown here is derived from an EMBL/GenBank/DDBJ whole genome shotgun (WGS) entry which is preliminary data.</text>
</comment>
<dbReference type="AlphaFoldDB" id="A0A8J2K1N4"/>
<evidence type="ECO:0000313" key="2">
    <source>
        <dbReference type="EMBL" id="CAG7718073.1"/>
    </source>
</evidence>
<evidence type="ECO:0000256" key="1">
    <source>
        <dbReference type="SAM" id="MobiDB-lite"/>
    </source>
</evidence>
<name>A0A8J2K1N4_9HEXA</name>
<keyword evidence="3" id="KW-1185">Reference proteome</keyword>
<proteinExistence type="predicted"/>